<dbReference type="VEuPathDB" id="TrichDB:TVAGG3_0953470"/>
<dbReference type="EMBL" id="DS113196">
    <property type="protein sequence ID" value="EAY20655.1"/>
    <property type="molecule type" value="Genomic_DNA"/>
</dbReference>
<proteinExistence type="predicted"/>
<reference evidence="1" key="1">
    <citation type="submission" date="2006-10" db="EMBL/GenBank/DDBJ databases">
        <authorList>
            <person name="Amadeo P."/>
            <person name="Zhao Q."/>
            <person name="Wortman J."/>
            <person name="Fraser-Liggett C."/>
            <person name="Carlton J."/>
        </authorList>
    </citation>
    <scope>NUCLEOTIDE SEQUENCE</scope>
    <source>
        <strain evidence="1">G3</strain>
    </source>
</reference>
<dbReference type="AlphaFoldDB" id="A2DG28"/>
<dbReference type="KEGG" id="tva:5466198"/>
<name>A2DG28_TRIV3</name>
<evidence type="ECO:0000313" key="2">
    <source>
        <dbReference type="Proteomes" id="UP000001542"/>
    </source>
</evidence>
<sequence>MNLPPRILQSPNRVRITHVLVELDNVSATLESVQQAYRYYKDLETKTSQEIKEIKQKGAVTFEILDKKANNLMEENVQLKKKDSSLPELEVLNSMYKTIYAYYKNNKPRSDDTIKDLIELGIIQHKSELPNLNTNISKLLSKHKLLCSNPKVFEFGGFVVDDGLTVKDLRRRIKYLTEKSKLEQDHAINIKSSLFENVSNIRKIMSNSSILV</sequence>
<dbReference type="InParanoid" id="A2DG28"/>
<evidence type="ECO:0000313" key="1">
    <source>
        <dbReference type="EMBL" id="EAY20655.1"/>
    </source>
</evidence>
<organism evidence="1 2">
    <name type="scientific">Trichomonas vaginalis (strain ATCC PRA-98 / G3)</name>
    <dbReference type="NCBI Taxonomy" id="412133"/>
    <lineage>
        <taxon>Eukaryota</taxon>
        <taxon>Metamonada</taxon>
        <taxon>Parabasalia</taxon>
        <taxon>Trichomonadida</taxon>
        <taxon>Trichomonadidae</taxon>
        <taxon>Trichomonas</taxon>
    </lineage>
</organism>
<keyword evidence="2" id="KW-1185">Reference proteome</keyword>
<dbReference type="Proteomes" id="UP000001542">
    <property type="component" value="Unassembled WGS sequence"/>
</dbReference>
<accession>A2DG28</accession>
<dbReference type="SMR" id="A2DG28"/>
<reference evidence="1" key="2">
    <citation type="journal article" date="2007" name="Science">
        <title>Draft genome sequence of the sexually transmitted pathogen Trichomonas vaginalis.</title>
        <authorList>
            <person name="Carlton J.M."/>
            <person name="Hirt R.P."/>
            <person name="Silva J.C."/>
            <person name="Delcher A.L."/>
            <person name="Schatz M."/>
            <person name="Zhao Q."/>
            <person name="Wortman J.R."/>
            <person name="Bidwell S.L."/>
            <person name="Alsmark U.C.M."/>
            <person name="Besteiro S."/>
            <person name="Sicheritz-Ponten T."/>
            <person name="Noel C.J."/>
            <person name="Dacks J.B."/>
            <person name="Foster P.G."/>
            <person name="Simillion C."/>
            <person name="Van de Peer Y."/>
            <person name="Miranda-Saavedra D."/>
            <person name="Barton G.J."/>
            <person name="Westrop G.D."/>
            <person name="Mueller S."/>
            <person name="Dessi D."/>
            <person name="Fiori P.L."/>
            <person name="Ren Q."/>
            <person name="Paulsen I."/>
            <person name="Zhang H."/>
            <person name="Bastida-Corcuera F.D."/>
            <person name="Simoes-Barbosa A."/>
            <person name="Brown M.T."/>
            <person name="Hayes R.D."/>
            <person name="Mukherjee M."/>
            <person name="Okumura C.Y."/>
            <person name="Schneider R."/>
            <person name="Smith A.J."/>
            <person name="Vanacova S."/>
            <person name="Villalvazo M."/>
            <person name="Haas B.J."/>
            <person name="Pertea M."/>
            <person name="Feldblyum T.V."/>
            <person name="Utterback T.R."/>
            <person name="Shu C.L."/>
            <person name="Osoegawa K."/>
            <person name="de Jong P.J."/>
            <person name="Hrdy I."/>
            <person name="Horvathova L."/>
            <person name="Zubacova Z."/>
            <person name="Dolezal P."/>
            <person name="Malik S.B."/>
            <person name="Logsdon J.M. Jr."/>
            <person name="Henze K."/>
            <person name="Gupta A."/>
            <person name="Wang C.C."/>
            <person name="Dunne R.L."/>
            <person name="Upcroft J.A."/>
            <person name="Upcroft P."/>
            <person name="White O."/>
            <person name="Salzberg S.L."/>
            <person name="Tang P."/>
            <person name="Chiu C.-H."/>
            <person name="Lee Y.-S."/>
            <person name="Embley T.M."/>
            <person name="Coombs G.H."/>
            <person name="Mottram J.C."/>
            <person name="Tachezy J."/>
            <person name="Fraser-Liggett C.M."/>
            <person name="Johnson P.J."/>
        </authorList>
    </citation>
    <scope>NUCLEOTIDE SEQUENCE [LARGE SCALE GENOMIC DNA]</scope>
    <source>
        <strain evidence="1">G3</strain>
    </source>
</reference>
<gene>
    <name evidence="1" type="ORF">TVAG_163510</name>
</gene>
<dbReference type="RefSeq" id="XP_001581641.1">
    <property type="nucleotide sequence ID" value="XM_001581591.1"/>
</dbReference>
<dbReference type="VEuPathDB" id="TrichDB:TVAG_163510"/>
<protein>
    <submittedName>
        <fullName evidence="1">Uncharacterized protein</fullName>
    </submittedName>
</protein>